<dbReference type="Pfam" id="PF26138">
    <property type="entry name" value="DUF8040"/>
    <property type="match status" value="1"/>
</dbReference>
<reference evidence="2 3" key="1">
    <citation type="journal article" date="2016" name="Mol. Biol. Evol.">
        <title>Comparative Genomics of Early-Diverging Mushroom-Forming Fungi Provides Insights into the Origins of Lignocellulose Decay Capabilities.</title>
        <authorList>
            <person name="Nagy L.G."/>
            <person name="Riley R."/>
            <person name="Tritt A."/>
            <person name="Adam C."/>
            <person name="Daum C."/>
            <person name="Floudas D."/>
            <person name="Sun H."/>
            <person name="Yadav J.S."/>
            <person name="Pangilinan J."/>
            <person name="Larsson K.H."/>
            <person name="Matsuura K."/>
            <person name="Barry K."/>
            <person name="Labutti K."/>
            <person name="Kuo R."/>
            <person name="Ohm R.A."/>
            <person name="Bhattacharya S.S."/>
            <person name="Shirouzu T."/>
            <person name="Yoshinaga Y."/>
            <person name="Martin F.M."/>
            <person name="Grigoriev I.V."/>
            <person name="Hibbett D.S."/>
        </authorList>
    </citation>
    <scope>NUCLEOTIDE SEQUENCE [LARGE SCALE GENOMIC DNA]</scope>
    <source>
        <strain evidence="2 3">HHB12029</strain>
    </source>
</reference>
<dbReference type="EMBL" id="KV426311">
    <property type="protein sequence ID" value="KZV82630.1"/>
    <property type="molecule type" value="Genomic_DNA"/>
</dbReference>
<keyword evidence="3" id="KW-1185">Reference proteome</keyword>
<organism evidence="2 3">
    <name type="scientific">Exidia glandulosa HHB12029</name>
    <dbReference type="NCBI Taxonomy" id="1314781"/>
    <lineage>
        <taxon>Eukaryota</taxon>
        <taxon>Fungi</taxon>
        <taxon>Dikarya</taxon>
        <taxon>Basidiomycota</taxon>
        <taxon>Agaricomycotina</taxon>
        <taxon>Agaricomycetes</taxon>
        <taxon>Auriculariales</taxon>
        <taxon>Exidiaceae</taxon>
        <taxon>Exidia</taxon>
    </lineage>
</organism>
<protein>
    <recommendedName>
        <fullName evidence="1">DUF8040 domain-containing protein</fullName>
    </recommendedName>
</protein>
<accession>A0A165CKD7</accession>
<feature type="domain" description="DUF8040" evidence="1">
    <location>
        <begin position="13"/>
        <end position="73"/>
    </location>
</feature>
<evidence type="ECO:0000313" key="2">
    <source>
        <dbReference type="EMBL" id="KZV82630.1"/>
    </source>
</evidence>
<sequence>YTSSNYWTQPMHTSALSGQAWVEELISGHPDRIRINFGMPLHAFAALLVELRMLGLSDGKTISLEEKLGIFLY</sequence>
<evidence type="ECO:0000313" key="3">
    <source>
        <dbReference type="Proteomes" id="UP000077266"/>
    </source>
</evidence>
<dbReference type="InterPro" id="IPR058353">
    <property type="entry name" value="DUF8040"/>
</dbReference>
<dbReference type="Proteomes" id="UP000077266">
    <property type="component" value="Unassembled WGS sequence"/>
</dbReference>
<gene>
    <name evidence="2" type="ORF">EXIGLDRAFT_575234</name>
</gene>
<dbReference type="AlphaFoldDB" id="A0A165CKD7"/>
<proteinExistence type="predicted"/>
<feature type="non-terminal residue" evidence="2">
    <location>
        <position position="1"/>
    </location>
</feature>
<name>A0A165CKD7_EXIGL</name>
<dbReference type="OrthoDB" id="2430314at2759"/>
<evidence type="ECO:0000259" key="1">
    <source>
        <dbReference type="Pfam" id="PF26138"/>
    </source>
</evidence>
<feature type="non-terminal residue" evidence="2">
    <location>
        <position position="73"/>
    </location>
</feature>
<dbReference type="InParanoid" id="A0A165CKD7"/>